<dbReference type="AlphaFoldDB" id="A0AAI8W1U9"/>
<sequence length="322" mass="36554">MPRAKSNKKAKPRKSDSYKKTQKDKGPARTARDFTPLDEKEVFPFTELPAELRNKIYFYHLASNTRYNFASIRVPAICQASQQLREESLPILFAARAWYVTIGSNLQDRFKLRTGDEGLRKKMEESEECSTRLKDSGVTKMKKGSRKLLSYAAGLKDILIRNITFCIVEVESLNEAIKLDAAGKNHEWNALIVTRMTAKWVNDGSADVTILRGQHHPSNDVSCNFDAEDIDTAIKDAKEATETCGKTTKDFKGFGLSDLQKMGDPFRYSIQDMEQVLLQNSYKCFYNCMQKGKKLQMFGGSNAAFEAHKGQGTRFKGRKQRQ</sequence>
<comment type="caution">
    <text evidence="2">The sequence shown here is derived from an EMBL/GenBank/DDBJ whole genome shotgun (WGS) entry which is preliminary data.</text>
</comment>
<keyword evidence="3" id="KW-1185">Reference proteome</keyword>
<feature type="compositionally biased region" description="Basic and acidic residues" evidence="1">
    <location>
        <begin position="13"/>
        <end position="33"/>
    </location>
</feature>
<dbReference type="Proteomes" id="UP001296104">
    <property type="component" value="Unassembled WGS sequence"/>
</dbReference>
<evidence type="ECO:0000313" key="2">
    <source>
        <dbReference type="EMBL" id="CAK3751721.1"/>
    </source>
</evidence>
<proteinExistence type="predicted"/>
<reference evidence="2" key="1">
    <citation type="submission" date="2023-11" db="EMBL/GenBank/DDBJ databases">
        <authorList>
            <person name="Alioto T."/>
            <person name="Alioto T."/>
            <person name="Gomez Garrido J."/>
        </authorList>
    </citation>
    <scope>NUCLEOTIDE SEQUENCE</scope>
</reference>
<organism evidence="2 3">
    <name type="scientific">Lecanosticta acicola</name>
    <dbReference type="NCBI Taxonomy" id="111012"/>
    <lineage>
        <taxon>Eukaryota</taxon>
        <taxon>Fungi</taxon>
        <taxon>Dikarya</taxon>
        <taxon>Ascomycota</taxon>
        <taxon>Pezizomycotina</taxon>
        <taxon>Dothideomycetes</taxon>
        <taxon>Dothideomycetidae</taxon>
        <taxon>Mycosphaerellales</taxon>
        <taxon>Mycosphaerellaceae</taxon>
        <taxon>Lecanosticta</taxon>
    </lineage>
</organism>
<feature type="compositionally biased region" description="Basic residues" evidence="1">
    <location>
        <begin position="1"/>
        <end position="12"/>
    </location>
</feature>
<evidence type="ECO:0000256" key="1">
    <source>
        <dbReference type="SAM" id="MobiDB-lite"/>
    </source>
</evidence>
<accession>A0AAI8W1U9</accession>
<feature type="region of interest" description="Disordered" evidence="1">
    <location>
        <begin position="1"/>
        <end position="33"/>
    </location>
</feature>
<evidence type="ECO:0000313" key="3">
    <source>
        <dbReference type="Proteomes" id="UP001296104"/>
    </source>
</evidence>
<name>A0AAI8W1U9_9PEZI</name>
<dbReference type="EMBL" id="CAVMBE010000001">
    <property type="protein sequence ID" value="CAK3751721.1"/>
    <property type="molecule type" value="Genomic_DNA"/>
</dbReference>
<gene>
    <name evidence="2" type="ORF">LECACI_7A000185</name>
</gene>
<protein>
    <submittedName>
        <fullName evidence="2">Uncharacterized protein</fullName>
    </submittedName>
</protein>